<evidence type="ECO:0000256" key="1">
    <source>
        <dbReference type="SAM" id="MobiDB-lite"/>
    </source>
</evidence>
<dbReference type="Proteomes" id="UP001589619">
    <property type="component" value="Unassembled WGS sequence"/>
</dbReference>
<sequence length="205" mass="22836">MDRRRKPSAKGSGIPQAEKGVKPVGDTTYIALLRGINVSGQKLIKMERLREIFETMGVGKVRTYIQSGNVVFEAGQQSEPVRVMIESALKEALGYRVETVVRTHAELEDVIARNPFGQEDDAEEAKVYVSFLAEAPSAAAVDVLSGFRSEVDEYRVSGREVYIRCRGQYGKSLFSNNFLEKKLRVTATTRNWQTVGKLAAMARED</sequence>
<dbReference type="SUPFAM" id="SSF160379">
    <property type="entry name" value="SP0830-like"/>
    <property type="match status" value="1"/>
</dbReference>
<dbReference type="InterPro" id="IPR012545">
    <property type="entry name" value="DUF1697"/>
</dbReference>
<dbReference type="PANTHER" id="PTHR36439:SF1">
    <property type="entry name" value="DUF1697 DOMAIN-CONTAINING PROTEIN"/>
    <property type="match status" value="1"/>
</dbReference>
<feature type="region of interest" description="Disordered" evidence="1">
    <location>
        <begin position="1"/>
        <end position="20"/>
    </location>
</feature>
<dbReference type="EMBL" id="JBHMAG010000004">
    <property type="protein sequence ID" value="MFB9751008.1"/>
    <property type="molecule type" value="Genomic_DNA"/>
</dbReference>
<reference evidence="2 3" key="1">
    <citation type="submission" date="2024-09" db="EMBL/GenBank/DDBJ databases">
        <authorList>
            <person name="Sun Q."/>
            <person name="Mori K."/>
        </authorList>
    </citation>
    <scope>NUCLEOTIDE SEQUENCE [LARGE SCALE GENOMIC DNA]</scope>
    <source>
        <strain evidence="2 3">JCM 12520</strain>
    </source>
</reference>
<dbReference type="RefSeq" id="WP_344905637.1">
    <property type="nucleotide sequence ID" value="NZ_BAAAYO010000002.1"/>
</dbReference>
<keyword evidence="3" id="KW-1185">Reference proteome</keyword>
<gene>
    <name evidence="2" type="ORF">ACFFNY_05405</name>
</gene>
<organism evidence="2 3">
    <name type="scientific">Paenibacillus hodogayensis</name>
    <dbReference type="NCBI Taxonomy" id="279208"/>
    <lineage>
        <taxon>Bacteria</taxon>
        <taxon>Bacillati</taxon>
        <taxon>Bacillota</taxon>
        <taxon>Bacilli</taxon>
        <taxon>Bacillales</taxon>
        <taxon>Paenibacillaceae</taxon>
        <taxon>Paenibacillus</taxon>
    </lineage>
</organism>
<dbReference type="Pfam" id="PF08002">
    <property type="entry name" value="DUF1697"/>
    <property type="match status" value="1"/>
</dbReference>
<protein>
    <submittedName>
        <fullName evidence="2">DUF1697 domain-containing protein</fullName>
    </submittedName>
</protein>
<dbReference type="Gene3D" id="3.30.70.1280">
    <property type="entry name" value="SP0830-like domains"/>
    <property type="match status" value="1"/>
</dbReference>
<dbReference type="PANTHER" id="PTHR36439">
    <property type="entry name" value="BLL4334 PROTEIN"/>
    <property type="match status" value="1"/>
</dbReference>
<accession>A0ABV5VRV6</accession>
<dbReference type="PIRSF" id="PIRSF008502">
    <property type="entry name" value="UCP008502"/>
    <property type="match status" value="1"/>
</dbReference>
<evidence type="ECO:0000313" key="2">
    <source>
        <dbReference type="EMBL" id="MFB9751008.1"/>
    </source>
</evidence>
<name>A0ABV5VRV6_9BACL</name>
<comment type="caution">
    <text evidence="2">The sequence shown here is derived from an EMBL/GenBank/DDBJ whole genome shotgun (WGS) entry which is preliminary data.</text>
</comment>
<evidence type="ECO:0000313" key="3">
    <source>
        <dbReference type="Proteomes" id="UP001589619"/>
    </source>
</evidence>
<proteinExistence type="predicted"/>